<dbReference type="SMART" id="SM00028">
    <property type="entry name" value="TPR"/>
    <property type="match status" value="7"/>
</dbReference>
<evidence type="ECO:0000256" key="2">
    <source>
        <dbReference type="ARBA" id="ARBA00022803"/>
    </source>
</evidence>
<dbReference type="GO" id="GO:0016441">
    <property type="term" value="P:post-transcriptional gene silencing"/>
    <property type="evidence" value="ECO:0007669"/>
    <property type="project" value="EnsemblPlants"/>
</dbReference>
<dbReference type="OrthoDB" id="421075at2759"/>
<evidence type="ECO:0000256" key="4">
    <source>
        <dbReference type="SAM" id="MobiDB-lite"/>
    </source>
</evidence>
<dbReference type="InterPro" id="IPR019734">
    <property type="entry name" value="TPR_rpt"/>
</dbReference>
<protein>
    <submittedName>
        <fullName evidence="5">Tetratricopeptide repeat protein</fullName>
    </submittedName>
</protein>
<dbReference type="STRING" id="1590841.A0A2R6PZ81"/>
<dbReference type="PROSITE" id="PS50005">
    <property type="entry name" value="TPR"/>
    <property type="match status" value="3"/>
</dbReference>
<dbReference type="Pfam" id="PF13432">
    <property type="entry name" value="TPR_16"/>
    <property type="match status" value="1"/>
</dbReference>
<dbReference type="AlphaFoldDB" id="A0A2R6PZ81"/>
<dbReference type="GO" id="GO:0070478">
    <property type="term" value="P:nuclear-transcribed mRNA catabolic process, 3'-5' exonucleolytic nonsense-mediated decay"/>
    <property type="evidence" value="ECO:0007669"/>
    <property type="project" value="EnsemblPlants"/>
</dbReference>
<evidence type="ECO:0000313" key="6">
    <source>
        <dbReference type="Proteomes" id="UP000241394"/>
    </source>
</evidence>
<dbReference type="InParanoid" id="A0A2R6PZ81"/>
<dbReference type="Gene3D" id="1.25.40.10">
    <property type="entry name" value="Tetratricopeptide repeat domain"/>
    <property type="match status" value="3"/>
</dbReference>
<dbReference type="PANTHER" id="PTHR15704:SF7">
    <property type="entry name" value="SUPERKILLER COMPLEX PROTEIN 3"/>
    <property type="match status" value="1"/>
</dbReference>
<dbReference type="InterPro" id="IPR039226">
    <property type="entry name" value="Ski3/TTC37"/>
</dbReference>
<keyword evidence="2 3" id="KW-0802">TPR repeat</keyword>
<organism evidence="5 6">
    <name type="scientific">Actinidia chinensis var. chinensis</name>
    <name type="common">Chinese soft-hair kiwi</name>
    <dbReference type="NCBI Taxonomy" id="1590841"/>
    <lineage>
        <taxon>Eukaryota</taxon>
        <taxon>Viridiplantae</taxon>
        <taxon>Streptophyta</taxon>
        <taxon>Embryophyta</taxon>
        <taxon>Tracheophyta</taxon>
        <taxon>Spermatophyta</taxon>
        <taxon>Magnoliopsida</taxon>
        <taxon>eudicotyledons</taxon>
        <taxon>Gunneridae</taxon>
        <taxon>Pentapetalae</taxon>
        <taxon>asterids</taxon>
        <taxon>Ericales</taxon>
        <taxon>Actinidiaceae</taxon>
        <taxon>Actinidia</taxon>
    </lineage>
</organism>
<feature type="repeat" description="TPR" evidence="3">
    <location>
        <begin position="166"/>
        <end position="199"/>
    </location>
</feature>
<dbReference type="EMBL" id="NKQK01000021">
    <property type="protein sequence ID" value="PSR99466.1"/>
    <property type="molecule type" value="Genomic_DNA"/>
</dbReference>
<evidence type="ECO:0000256" key="3">
    <source>
        <dbReference type="PROSITE-ProRule" id="PRU00339"/>
    </source>
</evidence>
<feature type="non-terminal residue" evidence="5">
    <location>
        <position position="1"/>
    </location>
</feature>
<dbReference type="InterPro" id="IPR011990">
    <property type="entry name" value="TPR-like_helical_dom_sf"/>
</dbReference>
<accession>A0A2R6PZ81</accession>
<dbReference type="SUPFAM" id="SSF48452">
    <property type="entry name" value="TPR-like"/>
    <property type="match status" value="2"/>
</dbReference>
<dbReference type="FunCoup" id="A0A2R6PZ81">
    <property type="interactions" value="3833"/>
</dbReference>
<feature type="repeat" description="TPR" evidence="3">
    <location>
        <begin position="424"/>
        <end position="457"/>
    </location>
</feature>
<keyword evidence="1" id="KW-0677">Repeat</keyword>
<keyword evidence="6" id="KW-1185">Reference proteome</keyword>
<sequence>EEEEDGGGAVRQLQESIDLNPDDPETHYNLGLLLWEKGKESKEIREKAAEHFVISAKLNPQNSAAFRYLGHYYRDDSIDHHRALKCYQRAVNLCPDDSQSGEAFCDLLDQGGKETLEAAVCREASDKSPRAFWAFRRLGYLQIHQKKWSEAVPCLQHAIRGYPTCADLWEALGLAYQRLGMFTAAIKSYGRAIDLEGSRVFPLVLSGNIHLMLGFFRKGVEQFQQALRISPQNISAQYGLASALLGLSKECINSGAFKWGASLLEEASNVAKASTCLVGNISCIWKLHGDIQLAYAKCLPWMEEGGCLETDEESFRTSILSWKRTCLSAAVSACSSYQRALHLASWQANIYTDIAIASDLISSLEKCLKRDTNVWQLPEKMSLGGLLLEGNNNEFWVALGCLCDHSALKQHAFIRALQIDVSLAIAWAYLGKLYGEEGEGQLGRQAFDRARSIDPSLALPWAGMSADIYARELTPDEAYESCLRAVQILPLAEFQIGLAKLALLSGHLSASQVFGSIQQAVQRAPNYPESHNMNGLVCEARFDYQNAAGAYRLALCAATTFAGKVPKSHIRDISINLARSLCRAGNAVDAVKECEGLDKEGLLDLEGLQIYALSLWQLGKNDLVLSIITYLTTTALSMEQPSRDASVILICRLLYYIYGLESAVISILKMPKELFQSSKTSFVVSAIHALDQCNQLESVVLSSRCFLSSHEEITRMHYLIALSKLVKQGSKECLGIQSGQQHLRKALHMYPNSDLIRNLLGYLQLSSKGWKDTHIASRCFIVGQSGCLEEEGLKSAYEILGAGAVACYTTRNCSKKFAFPTCECQFLHETRLIRQLQRQVHQQPWNHNARYLLIINYLQKAREGRFPQHLRDLLRRLINVALSNQSYSKKDASSQYQMFQILLCASEISLQSGDRIGCINYAKSASEISIPDNYLFFAHLQLCRAYAAEDKVSSLHEEYIRCLELRTDCPIGWICLKIIECQYELQTDSNLLQLCLENCSKEIKNSKNMWMAVFSLVHSLIAIWTKDFLCAEELLAQACLLAGTDSCLFLCHGAVCMELARQLCDSQFVSLAIRSFKKAKEISVVSLPIVSVLLGQAEASIGSKAKWEKNIRLEWFSWPPEMRPAELFLQMHLLSRQSKDGSDSSSRVELCQSPQSWILRAIHLNPSCLRYWKVLQKFME</sequence>
<gene>
    <name evidence="5" type="ORF">CEY00_Acc23442</name>
</gene>
<feature type="region of interest" description="Disordered" evidence="4">
    <location>
        <begin position="1"/>
        <end position="24"/>
    </location>
</feature>
<dbReference type="PANTHER" id="PTHR15704">
    <property type="entry name" value="SUPERKILLER 3 PROTEIN-RELATED"/>
    <property type="match status" value="1"/>
</dbReference>
<dbReference type="Gramene" id="PSR99466">
    <property type="protein sequence ID" value="PSR99466"/>
    <property type="gene ID" value="CEY00_Acc23442"/>
</dbReference>
<reference evidence="5 6" key="1">
    <citation type="submission" date="2017-07" db="EMBL/GenBank/DDBJ databases">
        <title>An improved, manually edited Actinidia chinensis var. chinensis (kiwifruit) genome highlights the challenges associated with draft genomes and gene prediction in plants.</title>
        <authorList>
            <person name="Pilkington S."/>
            <person name="Crowhurst R."/>
            <person name="Hilario E."/>
            <person name="Nardozza S."/>
            <person name="Fraser L."/>
            <person name="Peng Y."/>
            <person name="Gunaseelan K."/>
            <person name="Simpson R."/>
            <person name="Tahir J."/>
            <person name="Deroles S."/>
            <person name="Templeton K."/>
            <person name="Luo Z."/>
            <person name="Davy M."/>
            <person name="Cheng C."/>
            <person name="Mcneilage M."/>
            <person name="Scaglione D."/>
            <person name="Liu Y."/>
            <person name="Zhang Q."/>
            <person name="Datson P."/>
            <person name="De Silva N."/>
            <person name="Gardiner S."/>
            <person name="Bassett H."/>
            <person name="Chagne D."/>
            <person name="Mccallum J."/>
            <person name="Dzierzon H."/>
            <person name="Deng C."/>
            <person name="Wang Y.-Y."/>
            <person name="Barron N."/>
            <person name="Manako K."/>
            <person name="Bowen J."/>
            <person name="Foster T."/>
            <person name="Erridge Z."/>
            <person name="Tiffin H."/>
            <person name="Waite C."/>
            <person name="Davies K."/>
            <person name="Grierson E."/>
            <person name="Laing W."/>
            <person name="Kirk R."/>
            <person name="Chen X."/>
            <person name="Wood M."/>
            <person name="Montefiori M."/>
            <person name="Brummell D."/>
            <person name="Schwinn K."/>
            <person name="Catanach A."/>
            <person name="Fullerton C."/>
            <person name="Li D."/>
            <person name="Meiyalaghan S."/>
            <person name="Nieuwenhuizen N."/>
            <person name="Read N."/>
            <person name="Prakash R."/>
            <person name="Hunter D."/>
            <person name="Zhang H."/>
            <person name="Mckenzie M."/>
            <person name="Knabel M."/>
            <person name="Harris A."/>
            <person name="Allan A."/>
            <person name="Chen A."/>
            <person name="Janssen B."/>
            <person name="Plunkett B."/>
            <person name="Dwamena C."/>
            <person name="Voogd C."/>
            <person name="Leif D."/>
            <person name="Lafferty D."/>
            <person name="Souleyre E."/>
            <person name="Varkonyi-Gasic E."/>
            <person name="Gambi F."/>
            <person name="Hanley J."/>
            <person name="Yao J.-L."/>
            <person name="Cheung J."/>
            <person name="David K."/>
            <person name="Warren B."/>
            <person name="Marsh K."/>
            <person name="Snowden K."/>
            <person name="Lin-Wang K."/>
            <person name="Brian L."/>
            <person name="Martinez-Sanchez M."/>
            <person name="Wang M."/>
            <person name="Ileperuma N."/>
            <person name="Macnee N."/>
            <person name="Campin R."/>
            <person name="Mcatee P."/>
            <person name="Drummond R."/>
            <person name="Espley R."/>
            <person name="Ireland H."/>
            <person name="Wu R."/>
            <person name="Atkinson R."/>
            <person name="Karunairetnam S."/>
            <person name="Bulley S."/>
            <person name="Chunkath S."/>
            <person name="Hanley Z."/>
            <person name="Storey R."/>
            <person name="Thrimawithana A."/>
            <person name="Thomson S."/>
            <person name="David C."/>
            <person name="Testolin R."/>
        </authorList>
    </citation>
    <scope>NUCLEOTIDE SEQUENCE [LARGE SCALE GENOMIC DNA]</scope>
    <source>
        <strain evidence="6">cv. Red5</strain>
        <tissue evidence="5">Young leaf</tissue>
    </source>
</reference>
<feature type="repeat" description="TPR" evidence="3">
    <location>
        <begin position="200"/>
        <end position="233"/>
    </location>
</feature>
<dbReference type="GO" id="GO:0055087">
    <property type="term" value="C:Ski complex"/>
    <property type="evidence" value="ECO:0007669"/>
    <property type="project" value="EnsemblPlants"/>
</dbReference>
<evidence type="ECO:0000256" key="1">
    <source>
        <dbReference type="ARBA" id="ARBA00022737"/>
    </source>
</evidence>
<dbReference type="GO" id="GO:1904278">
    <property type="term" value="P:positive regulation of wax biosynthetic process"/>
    <property type="evidence" value="ECO:0007669"/>
    <property type="project" value="EnsemblPlants"/>
</dbReference>
<proteinExistence type="predicted"/>
<dbReference type="OMA" id="CRAYVMQ"/>
<dbReference type="Proteomes" id="UP000241394">
    <property type="component" value="Chromosome LG21"/>
</dbReference>
<dbReference type="Pfam" id="PF13414">
    <property type="entry name" value="TPR_11"/>
    <property type="match status" value="1"/>
</dbReference>
<comment type="caution">
    <text evidence="5">The sequence shown here is derived from an EMBL/GenBank/DDBJ whole genome shotgun (WGS) entry which is preliminary data.</text>
</comment>
<reference evidence="6" key="2">
    <citation type="journal article" date="2018" name="BMC Genomics">
        <title>A manually annotated Actinidia chinensis var. chinensis (kiwifruit) genome highlights the challenges associated with draft genomes and gene prediction in plants.</title>
        <authorList>
            <person name="Pilkington S.M."/>
            <person name="Crowhurst R."/>
            <person name="Hilario E."/>
            <person name="Nardozza S."/>
            <person name="Fraser L."/>
            <person name="Peng Y."/>
            <person name="Gunaseelan K."/>
            <person name="Simpson R."/>
            <person name="Tahir J."/>
            <person name="Deroles S.C."/>
            <person name="Templeton K."/>
            <person name="Luo Z."/>
            <person name="Davy M."/>
            <person name="Cheng C."/>
            <person name="McNeilage M."/>
            <person name="Scaglione D."/>
            <person name="Liu Y."/>
            <person name="Zhang Q."/>
            <person name="Datson P."/>
            <person name="De Silva N."/>
            <person name="Gardiner S.E."/>
            <person name="Bassett H."/>
            <person name="Chagne D."/>
            <person name="McCallum J."/>
            <person name="Dzierzon H."/>
            <person name="Deng C."/>
            <person name="Wang Y.Y."/>
            <person name="Barron L."/>
            <person name="Manako K."/>
            <person name="Bowen J."/>
            <person name="Foster T.M."/>
            <person name="Erridge Z.A."/>
            <person name="Tiffin H."/>
            <person name="Waite C.N."/>
            <person name="Davies K.M."/>
            <person name="Grierson E.P."/>
            <person name="Laing W.A."/>
            <person name="Kirk R."/>
            <person name="Chen X."/>
            <person name="Wood M."/>
            <person name="Montefiori M."/>
            <person name="Brummell D.A."/>
            <person name="Schwinn K.E."/>
            <person name="Catanach A."/>
            <person name="Fullerton C."/>
            <person name="Li D."/>
            <person name="Meiyalaghan S."/>
            <person name="Nieuwenhuizen N."/>
            <person name="Read N."/>
            <person name="Prakash R."/>
            <person name="Hunter D."/>
            <person name="Zhang H."/>
            <person name="McKenzie M."/>
            <person name="Knabel M."/>
            <person name="Harris A."/>
            <person name="Allan A.C."/>
            <person name="Gleave A."/>
            <person name="Chen A."/>
            <person name="Janssen B.J."/>
            <person name="Plunkett B."/>
            <person name="Ampomah-Dwamena C."/>
            <person name="Voogd C."/>
            <person name="Leif D."/>
            <person name="Lafferty D."/>
            <person name="Souleyre E.J.F."/>
            <person name="Varkonyi-Gasic E."/>
            <person name="Gambi F."/>
            <person name="Hanley J."/>
            <person name="Yao J.L."/>
            <person name="Cheung J."/>
            <person name="David K.M."/>
            <person name="Warren B."/>
            <person name="Marsh K."/>
            <person name="Snowden K.C."/>
            <person name="Lin-Wang K."/>
            <person name="Brian L."/>
            <person name="Martinez-Sanchez M."/>
            <person name="Wang M."/>
            <person name="Ileperuma N."/>
            <person name="Macnee N."/>
            <person name="Campin R."/>
            <person name="McAtee P."/>
            <person name="Drummond R.S.M."/>
            <person name="Espley R.V."/>
            <person name="Ireland H.S."/>
            <person name="Wu R."/>
            <person name="Atkinson R.G."/>
            <person name="Karunairetnam S."/>
            <person name="Bulley S."/>
            <person name="Chunkath S."/>
            <person name="Hanley Z."/>
            <person name="Storey R."/>
            <person name="Thrimawithana A.H."/>
            <person name="Thomson S."/>
            <person name="David C."/>
            <person name="Testolin R."/>
            <person name="Huang H."/>
            <person name="Hellens R.P."/>
            <person name="Schaffer R.J."/>
        </authorList>
    </citation>
    <scope>NUCLEOTIDE SEQUENCE [LARGE SCALE GENOMIC DNA]</scope>
    <source>
        <strain evidence="6">cv. Red5</strain>
    </source>
</reference>
<name>A0A2R6PZ81_ACTCC</name>
<evidence type="ECO:0000313" key="5">
    <source>
        <dbReference type="EMBL" id="PSR99466.1"/>
    </source>
</evidence>